<dbReference type="PANTHER" id="PTHR32089">
    <property type="entry name" value="METHYL-ACCEPTING CHEMOTAXIS PROTEIN MCPB"/>
    <property type="match status" value="1"/>
</dbReference>
<accession>A0ABY3RHD6</accession>
<dbReference type="Pfam" id="PF11563">
    <property type="entry name" value="Protoglobin"/>
    <property type="match status" value="1"/>
</dbReference>
<dbReference type="RefSeq" id="WP_231325160.1">
    <property type="nucleotide sequence ID" value="NZ_CP088156.1"/>
</dbReference>
<comment type="subcellular location">
    <subcellularLocation>
        <location evidence="1">Cell inner membrane</location>
        <topology evidence="1">Multi-pass membrane protein</topology>
    </subcellularLocation>
</comment>
<dbReference type="Pfam" id="PF00015">
    <property type="entry name" value="MCPsignal"/>
    <property type="match status" value="1"/>
</dbReference>
<organism evidence="8 9">
    <name type="scientific">Bradyrhizobium ontarionense</name>
    <dbReference type="NCBI Taxonomy" id="2898149"/>
    <lineage>
        <taxon>Bacteria</taxon>
        <taxon>Pseudomonadati</taxon>
        <taxon>Pseudomonadota</taxon>
        <taxon>Alphaproteobacteria</taxon>
        <taxon>Hyphomicrobiales</taxon>
        <taxon>Nitrobacteraceae</taxon>
        <taxon>Bradyrhizobium</taxon>
    </lineage>
</organism>
<evidence type="ECO:0000256" key="5">
    <source>
        <dbReference type="PROSITE-ProRule" id="PRU00284"/>
    </source>
</evidence>
<evidence type="ECO:0000259" key="7">
    <source>
        <dbReference type="PROSITE" id="PS50192"/>
    </source>
</evidence>
<dbReference type="InterPro" id="IPR000727">
    <property type="entry name" value="T_SNARE_dom"/>
</dbReference>
<dbReference type="InterPro" id="IPR004089">
    <property type="entry name" value="MCPsignal_dom"/>
</dbReference>
<evidence type="ECO:0000256" key="3">
    <source>
        <dbReference type="ARBA" id="ARBA00023224"/>
    </source>
</evidence>
<keyword evidence="2" id="KW-0472">Membrane</keyword>
<protein>
    <submittedName>
        <fullName evidence="8">Globin-coupled sensor protein</fullName>
    </submittedName>
</protein>
<evidence type="ECO:0000259" key="6">
    <source>
        <dbReference type="PROSITE" id="PS50111"/>
    </source>
</evidence>
<comment type="similarity">
    <text evidence="4">Belongs to the methyl-accepting chemotaxis (MCP) protein family.</text>
</comment>
<dbReference type="EMBL" id="CP088156">
    <property type="protein sequence ID" value="UFZ06233.1"/>
    <property type="molecule type" value="Genomic_DNA"/>
</dbReference>
<sequence length="451" mass="47877">MTAPQTLQSRLDFIGIDNATRESLRELRPLIGKVLPGLLDQFYAHVGKYPQLAKMFSSQAALRHAKQAQLDHWMSLATAKFDDAYVKSVTRIGEAHNRMGLEPRWYIAGYSLIMTGLQRAIETELSDGWFGGQAARERKAVLQAAITKAAMLDMDLAISVYLDAAKNEQHVAMRRMADEFEATVGQIINKVHADAQTLEVSANTLTKTAEQTQQLSSSAASASGQVSANVQSVASAAEEMTSSVHEIGRQVTESTTIAKEAVRQIEQTDVGISELSRTAERIGDVLKLITSIAAQTNLLALNATIEAARAGDAGRGFAVVASEVKALASQTAKATEEIGQQIDGIQNATQASVASIKQIGGTIQQISEIAAGIAAAVEQQGAATGQISRHVQEVAGGTVRVAGNIGDVSKGANATGTASSQVLASAHSLSRESDRLKDELEKFLRNVRAAS</sequence>
<name>A0ABY3RHD6_9BRAD</name>
<dbReference type="SUPFAM" id="SSF46458">
    <property type="entry name" value="Globin-like"/>
    <property type="match status" value="1"/>
</dbReference>
<dbReference type="PANTHER" id="PTHR32089:SF112">
    <property type="entry name" value="LYSOZYME-LIKE PROTEIN-RELATED"/>
    <property type="match status" value="1"/>
</dbReference>
<keyword evidence="3 5" id="KW-0807">Transducer</keyword>
<dbReference type="Gene3D" id="1.10.490.10">
    <property type="entry name" value="Globins"/>
    <property type="match status" value="1"/>
</dbReference>
<dbReference type="InterPro" id="IPR009050">
    <property type="entry name" value="Globin-like_sf"/>
</dbReference>
<gene>
    <name evidence="8" type="ORF">LQG66_08020</name>
</gene>
<evidence type="ECO:0000313" key="8">
    <source>
        <dbReference type="EMBL" id="UFZ06233.1"/>
    </source>
</evidence>
<dbReference type="InterPro" id="IPR039379">
    <property type="entry name" value="Protoglobin_sensor_dom"/>
</dbReference>
<dbReference type="InterPro" id="IPR044398">
    <property type="entry name" value="Globin-sensor_dom"/>
</dbReference>
<proteinExistence type="inferred from homology"/>
<evidence type="ECO:0000256" key="2">
    <source>
        <dbReference type="ARBA" id="ARBA00022519"/>
    </source>
</evidence>
<dbReference type="InterPro" id="IPR012292">
    <property type="entry name" value="Globin/Proto"/>
</dbReference>
<keyword evidence="9" id="KW-1185">Reference proteome</keyword>
<evidence type="ECO:0000256" key="1">
    <source>
        <dbReference type="ARBA" id="ARBA00004429"/>
    </source>
</evidence>
<dbReference type="InterPro" id="IPR004090">
    <property type="entry name" value="Chemotax_Me-accpt_rcpt"/>
</dbReference>
<dbReference type="SMART" id="SM00283">
    <property type="entry name" value="MA"/>
    <property type="match status" value="1"/>
</dbReference>
<dbReference type="Gene3D" id="1.10.287.950">
    <property type="entry name" value="Methyl-accepting chemotaxis protein"/>
    <property type="match status" value="1"/>
</dbReference>
<keyword evidence="2" id="KW-1003">Cell membrane</keyword>
<feature type="domain" description="Methyl-accepting transducer" evidence="6">
    <location>
        <begin position="187"/>
        <end position="430"/>
    </location>
</feature>
<dbReference type="PROSITE" id="PS50111">
    <property type="entry name" value="CHEMOTAXIS_TRANSDUC_2"/>
    <property type="match status" value="1"/>
</dbReference>
<dbReference type="SUPFAM" id="SSF58104">
    <property type="entry name" value="Methyl-accepting chemotaxis protein (MCP) signaling domain"/>
    <property type="match status" value="1"/>
</dbReference>
<evidence type="ECO:0000256" key="4">
    <source>
        <dbReference type="ARBA" id="ARBA00029447"/>
    </source>
</evidence>
<reference evidence="8" key="1">
    <citation type="journal article" date="2024" name="Antonie Van Leeuwenhoek">
        <title>Bradyrhizobium ontarionense sp. nov., a novel bacterial symbiont isolated from Aeschynomene indica (Indian jointvetch), harbours photosynthesis, nitrogen fixation and nitrous oxide (N2O) reductase genes.</title>
        <authorList>
            <person name="Bromfield E.S.P."/>
            <person name="Cloutier S."/>
        </authorList>
    </citation>
    <scope>NUCLEOTIDE SEQUENCE</scope>
    <source>
        <strain evidence="8">A19</strain>
    </source>
</reference>
<evidence type="ECO:0000313" key="9">
    <source>
        <dbReference type="Proteomes" id="UP001431010"/>
    </source>
</evidence>
<feature type="domain" description="T-SNARE coiled-coil homology" evidence="7">
    <location>
        <begin position="346"/>
        <end position="408"/>
    </location>
</feature>
<keyword evidence="2" id="KW-0997">Cell inner membrane</keyword>
<dbReference type="PRINTS" id="PR00260">
    <property type="entry name" value="CHEMTRNSDUCR"/>
</dbReference>
<dbReference type="PROSITE" id="PS50192">
    <property type="entry name" value="T_SNARE"/>
    <property type="match status" value="1"/>
</dbReference>
<dbReference type="Proteomes" id="UP001431010">
    <property type="component" value="Chromosome"/>
</dbReference>
<dbReference type="CDD" id="cd01068">
    <property type="entry name" value="globin_sensor"/>
    <property type="match status" value="1"/>
</dbReference>